<keyword evidence="2" id="KW-0677">Repeat</keyword>
<feature type="domain" description="C2H2-type" evidence="7">
    <location>
        <begin position="627"/>
        <end position="650"/>
    </location>
</feature>
<evidence type="ECO:0000259" key="7">
    <source>
        <dbReference type="PROSITE" id="PS50157"/>
    </source>
</evidence>
<feature type="domain" description="C2H2-type" evidence="7">
    <location>
        <begin position="571"/>
        <end position="598"/>
    </location>
</feature>
<dbReference type="Proteomes" id="UP001208570">
    <property type="component" value="Unassembled WGS sequence"/>
</dbReference>
<evidence type="ECO:0000256" key="6">
    <source>
        <dbReference type="SAM" id="MobiDB-lite"/>
    </source>
</evidence>
<evidence type="ECO:0000313" key="9">
    <source>
        <dbReference type="Proteomes" id="UP001208570"/>
    </source>
</evidence>
<feature type="domain" description="C2H2-type" evidence="7">
    <location>
        <begin position="599"/>
        <end position="626"/>
    </location>
</feature>
<dbReference type="GO" id="GO:0005634">
    <property type="term" value="C:nucleus"/>
    <property type="evidence" value="ECO:0007669"/>
    <property type="project" value="TreeGrafter"/>
</dbReference>
<dbReference type="PROSITE" id="PS50157">
    <property type="entry name" value="ZINC_FINGER_C2H2_2"/>
    <property type="match status" value="4"/>
</dbReference>
<feature type="region of interest" description="Disordered" evidence="6">
    <location>
        <begin position="51"/>
        <end position="77"/>
    </location>
</feature>
<dbReference type="AlphaFoldDB" id="A0AAD9KED9"/>
<proteinExistence type="predicted"/>
<feature type="compositionally biased region" description="Low complexity" evidence="6">
    <location>
        <begin position="273"/>
        <end position="285"/>
    </location>
</feature>
<dbReference type="GO" id="GO:0008270">
    <property type="term" value="F:zinc ion binding"/>
    <property type="evidence" value="ECO:0007669"/>
    <property type="project" value="UniProtKB-KW"/>
</dbReference>
<dbReference type="PANTHER" id="PTHR14196">
    <property type="entry name" value="ODD-SKIPPED - RELATED"/>
    <property type="match status" value="1"/>
</dbReference>
<dbReference type="GO" id="GO:0000981">
    <property type="term" value="F:DNA-binding transcription factor activity, RNA polymerase II-specific"/>
    <property type="evidence" value="ECO:0007669"/>
    <property type="project" value="TreeGrafter"/>
</dbReference>
<gene>
    <name evidence="8" type="ORF">LSH36_8g03033</name>
</gene>
<dbReference type="PROSITE" id="PS00028">
    <property type="entry name" value="ZINC_FINGER_C2H2_1"/>
    <property type="match status" value="3"/>
</dbReference>
<dbReference type="Gene3D" id="3.30.160.60">
    <property type="entry name" value="Classic Zinc Finger"/>
    <property type="match status" value="3"/>
</dbReference>
<protein>
    <recommendedName>
        <fullName evidence="7">C2H2-type domain-containing protein</fullName>
    </recommendedName>
</protein>
<dbReference type="SUPFAM" id="SSF57667">
    <property type="entry name" value="beta-beta-alpha zinc fingers"/>
    <property type="match status" value="2"/>
</dbReference>
<keyword evidence="3 5" id="KW-0863">Zinc-finger</keyword>
<dbReference type="InterPro" id="IPR050717">
    <property type="entry name" value="C2H2-ZF_Transcription_Reg"/>
</dbReference>
<feature type="region of interest" description="Disordered" evidence="6">
    <location>
        <begin position="470"/>
        <end position="505"/>
    </location>
</feature>
<keyword evidence="9" id="KW-1185">Reference proteome</keyword>
<evidence type="ECO:0000256" key="3">
    <source>
        <dbReference type="ARBA" id="ARBA00022771"/>
    </source>
</evidence>
<dbReference type="FunFam" id="3.30.160.60:FF:000264">
    <property type="entry name" value="Zinc finger protein 236"/>
    <property type="match status" value="1"/>
</dbReference>
<evidence type="ECO:0000256" key="2">
    <source>
        <dbReference type="ARBA" id="ARBA00022737"/>
    </source>
</evidence>
<dbReference type="FunFam" id="3.30.160.60:FF:002326">
    <property type="entry name" value="B-cell CLL/lymphoma 6 member B protein"/>
    <property type="match status" value="1"/>
</dbReference>
<feature type="domain" description="C2H2-type" evidence="7">
    <location>
        <begin position="542"/>
        <end position="570"/>
    </location>
</feature>
<dbReference type="InterPro" id="IPR036236">
    <property type="entry name" value="Znf_C2H2_sf"/>
</dbReference>
<sequence length="766" mass="87278">MLWNGVNFLADEQEGKMASRKNRSKMSKRIAIKEESGDEAVHNEADIWLQHTENQMDSSFETKTEDDSDNMSSESPHSAVMSLDVLAQVATDQLKKDPKSPPKQSRVSDITKISKRSLLNMDFLHLDQIRTLSPKFLVNLFGELTSNEITRNYSYTCFLIPEKCSATFTSFGSEIKAREQMKRHLKKHIDDLVKLKTDNEGFSFIAETVVAKKKRELAEKSMRRKKSCWNVLSTNSKKATVRGPKKKNSPKRFTGLKAQKSPKRDRSPEVEKVSTSPTTKSRSKSVVMVSAVKELPITPPANDDKVVVKIENDHIYPKEENSSKADGEWDIIEERKMPFKRTGRNVERNENIIWDILSSSQPYHDHSYTTVFGKRKAGQAFEEMAMLELDETEHDDECRLSARTSGLKFAVGSCADVEESSDAKPIIVKVGDGIQNQMHIPLIQVQFTPAEDGKAFVSPEILGHSINRPYPPMPKSDLAQKGRLPVPEEQVSSSEEDTTTAIASAKKSKRKFTEGSLEWERRLALKYIRELRMKKKDDDTHLVCKICKDKTFTATATLMYHYRSHAGIKPFVCLICNTTFTRQHSLNYHMLIHNNQSRFTCVDCGRKFRHPSHFKEHLRRHTGETPFHCMDCPVRFKTRNTYKRHLKTRHGKLLTANGIRIMPGAEFLRVQRKRGKLSGDFDEFDDVCDDDNVDPEGETNLEEFDSDKDDVETDARCDIENNKDDEVTESDHDVITTNSDVLSLADTSASNKLLQLCSQLVNQEVC</sequence>
<feature type="region of interest" description="Disordered" evidence="6">
    <location>
        <begin position="233"/>
        <end position="285"/>
    </location>
</feature>
<reference evidence="8" key="1">
    <citation type="journal article" date="2023" name="Mol. Biol. Evol.">
        <title>Third-Generation Sequencing Reveals the Adaptive Role of the Epigenome in Three Deep-Sea Polychaetes.</title>
        <authorList>
            <person name="Perez M."/>
            <person name="Aroh O."/>
            <person name="Sun Y."/>
            <person name="Lan Y."/>
            <person name="Juniper S.K."/>
            <person name="Young C.R."/>
            <person name="Angers B."/>
            <person name="Qian P.Y."/>
        </authorList>
    </citation>
    <scope>NUCLEOTIDE SEQUENCE</scope>
    <source>
        <strain evidence="8">P08H-3</strain>
    </source>
</reference>
<dbReference type="SMART" id="SM00355">
    <property type="entry name" value="ZnF_C2H2"/>
    <property type="match status" value="4"/>
</dbReference>
<evidence type="ECO:0000256" key="4">
    <source>
        <dbReference type="ARBA" id="ARBA00022833"/>
    </source>
</evidence>
<evidence type="ECO:0000313" key="8">
    <source>
        <dbReference type="EMBL" id="KAK2169622.1"/>
    </source>
</evidence>
<accession>A0AAD9KED9</accession>
<organism evidence="8 9">
    <name type="scientific">Paralvinella palmiformis</name>
    <dbReference type="NCBI Taxonomy" id="53620"/>
    <lineage>
        <taxon>Eukaryota</taxon>
        <taxon>Metazoa</taxon>
        <taxon>Spiralia</taxon>
        <taxon>Lophotrochozoa</taxon>
        <taxon>Annelida</taxon>
        <taxon>Polychaeta</taxon>
        <taxon>Sedentaria</taxon>
        <taxon>Canalipalpata</taxon>
        <taxon>Terebellida</taxon>
        <taxon>Terebelliformia</taxon>
        <taxon>Alvinellidae</taxon>
        <taxon>Paralvinella</taxon>
    </lineage>
</organism>
<evidence type="ECO:0000256" key="5">
    <source>
        <dbReference type="PROSITE-ProRule" id="PRU00042"/>
    </source>
</evidence>
<keyword evidence="4" id="KW-0862">Zinc</keyword>
<dbReference type="PANTHER" id="PTHR14196:SF12">
    <property type="entry name" value="ZINC FINGER PROTEIN 208-LIKE"/>
    <property type="match status" value="1"/>
</dbReference>
<comment type="caution">
    <text evidence="8">The sequence shown here is derived from an EMBL/GenBank/DDBJ whole genome shotgun (WGS) entry which is preliminary data.</text>
</comment>
<dbReference type="GO" id="GO:0000977">
    <property type="term" value="F:RNA polymerase II transcription regulatory region sequence-specific DNA binding"/>
    <property type="evidence" value="ECO:0007669"/>
    <property type="project" value="TreeGrafter"/>
</dbReference>
<dbReference type="InterPro" id="IPR013087">
    <property type="entry name" value="Znf_C2H2_type"/>
</dbReference>
<feature type="compositionally biased region" description="Basic and acidic residues" evidence="6">
    <location>
        <begin position="262"/>
        <end position="272"/>
    </location>
</feature>
<dbReference type="Pfam" id="PF00096">
    <property type="entry name" value="zf-C2H2"/>
    <property type="match status" value="2"/>
</dbReference>
<dbReference type="EMBL" id="JAODUP010000008">
    <property type="protein sequence ID" value="KAK2169622.1"/>
    <property type="molecule type" value="Genomic_DNA"/>
</dbReference>
<keyword evidence="1" id="KW-0479">Metal-binding</keyword>
<evidence type="ECO:0000256" key="1">
    <source>
        <dbReference type="ARBA" id="ARBA00022723"/>
    </source>
</evidence>
<name>A0AAD9KED9_9ANNE</name>
<feature type="compositionally biased region" description="Basic residues" evidence="6">
    <location>
        <begin position="239"/>
        <end position="250"/>
    </location>
</feature>